<organism evidence="1 2">
    <name type="scientific">Corallococcus exiguus</name>
    <dbReference type="NCBI Taxonomy" id="83462"/>
    <lineage>
        <taxon>Bacteria</taxon>
        <taxon>Pseudomonadati</taxon>
        <taxon>Myxococcota</taxon>
        <taxon>Myxococcia</taxon>
        <taxon>Myxococcales</taxon>
        <taxon>Cystobacterineae</taxon>
        <taxon>Myxococcaceae</taxon>
        <taxon>Corallococcus</taxon>
    </lineage>
</organism>
<accession>A0A7X5BSK9</accession>
<dbReference type="InterPro" id="IPR052159">
    <property type="entry name" value="Competence_DNA_uptake"/>
</dbReference>
<dbReference type="EMBL" id="JAAAPK010000002">
    <property type="protein sequence ID" value="NBC40258.1"/>
    <property type="molecule type" value="Genomic_DNA"/>
</dbReference>
<name>A0A7X5BSK9_9BACT</name>
<evidence type="ECO:0000313" key="1">
    <source>
        <dbReference type="EMBL" id="NBC40258.1"/>
    </source>
</evidence>
<dbReference type="SUPFAM" id="SSF56281">
    <property type="entry name" value="Metallo-hydrolase/oxidoreductase"/>
    <property type="match status" value="1"/>
</dbReference>
<dbReference type="Proteomes" id="UP000537825">
    <property type="component" value="Unassembled WGS sequence"/>
</dbReference>
<gene>
    <name evidence="1" type="ORF">GTZ93_10515</name>
</gene>
<dbReference type="AlphaFoldDB" id="A0A7X5BSK9"/>
<proteinExistence type="predicted"/>
<sequence>MLALEMLPAQDGDCLLLEYGAPETPHRILIDAGRPETFEHLKARIETLPRANRHFELFIVTHIDEDHIAGAIDLLEARESLGVTFGEVWFNGWQHLESVSRADDKLGGVAGERLTELLVEQRLPWNRRFASGAVVVPDTGPLPVHAFQGLTLTVLTPSAKRLEQLMPEWEEAVIEAGLVPGRATARQRSAEDDRLGDPSFEALLEVPFEGDSSKPNASSISVLAEYQGCRLLLGADAYPQDLLAALQRHAAPTQRLALHAFKIPHHGSRKNIHVKLLQKLSCTRFLVSTNGSRHKHPNREAIARVIQHGRATEERVELFFNYETEFNKVWRNPGWMREHRYTAHFPPEGQQGLRMVLMP</sequence>
<evidence type="ECO:0008006" key="3">
    <source>
        <dbReference type="Google" id="ProtNLM"/>
    </source>
</evidence>
<protein>
    <recommendedName>
        <fullName evidence="3">MBL fold metallo-hydrolase</fullName>
    </recommendedName>
</protein>
<keyword evidence="2" id="KW-1185">Reference proteome</keyword>
<comment type="caution">
    <text evidence="1">The sequence shown here is derived from an EMBL/GenBank/DDBJ whole genome shotgun (WGS) entry which is preliminary data.</text>
</comment>
<dbReference type="PANTHER" id="PTHR30619:SF1">
    <property type="entry name" value="RECOMBINATION PROTEIN 2"/>
    <property type="match status" value="1"/>
</dbReference>
<reference evidence="1 2" key="1">
    <citation type="submission" date="2020-01" db="EMBL/GenBank/DDBJ databases">
        <title>The draft genome sequence of Corallococcus exiguus DSM 14696.</title>
        <authorList>
            <person name="Zhang X."/>
            <person name="Zhu H."/>
        </authorList>
    </citation>
    <scope>NUCLEOTIDE SEQUENCE [LARGE SCALE GENOMIC DNA]</scope>
    <source>
        <strain evidence="1 2">DSM 14696</strain>
    </source>
</reference>
<evidence type="ECO:0000313" key="2">
    <source>
        <dbReference type="Proteomes" id="UP000537825"/>
    </source>
</evidence>
<dbReference type="RefSeq" id="WP_139915694.1">
    <property type="nucleotide sequence ID" value="NZ_CBCSLE010000056.1"/>
</dbReference>
<dbReference type="PANTHER" id="PTHR30619">
    <property type="entry name" value="DNA INTERNALIZATION/COMPETENCE PROTEIN COMEC/REC2"/>
    <property type="match status" value="1"/>
</dbReference>
<dbReference type="InterPro" id="IPR036866">
    <property type="entry name" value="RibonucZ/Hydroxyglut_hydro"/>
</dbReference>
<dbReference type="Gene3D" id="3.60.15.10">
    <property type="entry name" value="Ribonuclease Z/Hydroxyacylglutathione hydrolase-like"/>
    <property type="match status" value="1"/>
</dbReference>